<feature type="compositionally biased region" description="Basic and acidic residues" evidence="4">
    <location>
        <begin position="12"/>
        <end position="33"/>
    </location>
</feature>
<proteinExistence type="predicted"/>
<dbReference type="Gene3D" id="3.90.550.10">
    <property type="entry name" value="Spore Coat Polysaccharide Biosynthesis Protein SpsA, Chain A"/>
    <property type="match status" value="1"/>
</dbReference>
<sequence length="390" mass="43963">MAPHKLAVSDHAPTKRTQDLKPPRPRAAEDRTTRTRTIPVAMAADLNYAKPMAVTITSLLENAQAGTGYDLKILVAEEYPAEVRDRILELENRYPGTTITFVVVADFEGVTVSTSHLTAPAYFRLKLPDLFPELDRIVYLDVDTVIESDLSVLFEQDVDDVYVAGVPAAVYHLRPDEVAQKMGLPSFDRYINSGVMLMNLARMRTDGLVEEFLRLSARQFDSDDQDIINIVCYDGIRHLPFRFNLMTKYGPKNVEEFWSRPAVQRVWSQAEYDEAMSAPVVIHFADKRKPWLDVSADFAERWWKYAALSPMRAEIMADYLPGAVETAAGATSSLRERLRNRVVSLEQALADTRGSVSFRIGSLMTSGPRVIRDSLRRDVRAPQNAHAVEK</sequence>
<evidence type="ECO:0008006" key="7">
    <source>
        <dbReference type="Google" id="ProtNLM"/>
    </source>
</evidence>
<evidence type="ECO:0000313" key="6">
    <source>
        <dbReference type="Proteomes" id="UP001142292"/>
    </source>
</evidence>
<dbReference type="PANTHER" id="PTHR13778">
    <property type="entry name" value="GLYCOSYLTRANSFERASE 8 DOMAIN-CONTAINING PROTEIN"/>
    <property type="match status" value="1"/>
</dbReference>
<dbReference type="Pfam" id="PF01501">
    <property type="entry name" value="Glyco_transf_8"/>
    <property type="match status" value="1"/>
</dbReference>
<dbReference type="InterPro" id="IPR050748">
    <property type="entry name" value="Glycosyltrans_8_dom-fam"/>
</dbReference>
<reference evidence="5" key="2">
    <citation type="submission" date="2023-01" db="EMBL/GenBank/DDBJ databases">
        <authorList>
            <person name="Sun Q."/>
            <person name="Evtushenko L."/>
        </authorList>
    </citation>
    <scope>NUCLEOTIDE SEQUENCE</scope>
    <source>
        <strain evidence="5">VKM Ac-1246</strain>
    </source>
</reference>
<name>A0ABQ5SU21_9ACTN</name>
<comment type="caution">
    <text evidence="5">The sequence shown here is derived from an EMBL/GenBank/DDBJ whole genome shotgun (WGS) entry which is preliminary data.</text>
</comment>
<keyword evidence="6" id="KW-1185">Reference proteome</keyword>
<keyword evidence="3" id="KW-0479">Metal-binding</keyword>
<dbReference type="PANTHER" id="PTHR13778:SF47">
    <property type="entry name" value="LIPOPOLYSACCHARIDE 1,3-GALACTOSYLTRANSFERASE"/>
    <property type="match status" value="1"/>
</dbReference>
<dbReference type="Proteomes" id="UP001142292">
    <property type="component" value="Unassembled WGS sequence"/>
</dbReference>
<protein>
    <recommendedName>
        <fullName evidence="7">Glycosyl transferase</fullName>
    </recommendedName>
</protein>
<organism evidence="5 6">
    <name type="scientific">Nocardioides luteus</name>
    <dbReference type="NCBI Taxonomy" id="1844"/>
    <lineage>
        <taxon>Bacteria</taxon>
        <taxon>Bacillati</taxon>
        <taxon>Actinomycetota</taxon>
        <taxon>Actinomycetes</taxon>
        <taxon>Propionibacteriales</taxon>
        <taxon>Nocardioidaceae</taxon>
        <taxon>Nocardioides</taxon>
    </lineage>
</organism>
<dbReference type="CDD" id="cd04194">
    <property type="entry name" value="GT8_A4GalT_like"/>
    <property type="match status" value="1"/>
</dbReference>
<evidence type="ECO:0000256" key="3">
    <source>
        <dbReference type="ARBA" id="ARBA00022723"/>
    </source>
</evidence>
<keyword evidence="2" id="KW-0808">Transferase</keyword>
<evidence type="ECO:0000256" key="2">
    <source>
        <dbReference type="ARBA" id="ARBA00022679"/>
    </source>
</evidence>
<evidence type="ECO:0000256" key="4">
    <source>
        <dbReference type="SAM" id="MobiDB-lite"/>
    </source>
</evidence>
<dbReference type="SUPFAM" id="SSF53448">
    <property type="entry name" value="Nucleotide-diphospho-sugar transferases"/>
    <property type="match status" value="1"/>
</dbReference>
<dbReference type="InterPro" id="IPR029044">
    <property type="entry name" value="Nucleotide-diphossugar_trans"/>
</dbReference>
<dbReference type="InterPro" id="IPR002495">
    <property type="entry name" value="Glyco_trans_8"/>
</dbReference>
<evidence type="ECO:0000256" key="1">
    <source>
        <dbReference type="ARBA" id="ARBA00022676"/>
    </source>
</evidence>
<evidence type="ECO:0000313" key="5">
    <source>
        <dbReference type="EMBL" id="GLJ67309.1"/>
    </source>
</evidence>
<accession>A0ABQ5SU21</accession>
<keyword evidence="1" id="KW-0328">Glycosyltransferase</keyword>
<gene>
    <name evidence="5" type="ORF">GCM10017579_13450</name>
</gene>
<dbReference type="EMBL" id="BSEL01000003">
    <property type="protein sequence ID" value="GLJ67309.1"/>
    <property type="molecule type" value="Genomic_DNA"/>
</dbReference>
<reference evidence="5" key="1">
    <citation type="journal article" date="2014" name="Int. J. Syst. Evol. Microbiol.">
        <title>Complete genome of a new Firmicutes species belonging to the dominant human colonic microbiota ('Ruminococcus bicirculans') reveals two chromosomes and a selective capacity to utilize plant glucans.</title>
        <authorList>
            <consortium name="NISC Comparative Sequencing Program"/>
            <person name="Wegmann U."/>
            <person name="Louis P."/>
            <person name="Goesmann A."/>
            <person name="Henrissat B."/>
            <person name="Duncan S.H."/>
            <person name="Flint H.J."/>
        </authorList>
    </citation>
    <scope>NUCLEOTIDE SEQUENCE</scope>
    <source>
        <strain evidence="5">VKM Ac-1246</strain>
    </source>
</reference>
<feature type="region of interest" description="Disordered" evidence="4">
    <location>
        <begin position="1"/>
        <end position="34"/>
    </location>
</feature>